<sequence>MRKLMPVIMVIAVAVGGCANTSKGQQAAMGAALGGLAGAGLGAVIGGKHGALIGAATGAALAGIATYSFASDPYTQSATQQADAWKKQTGVEPAPVKVSEVIESGKTKQQIDVQKMALSNTQFVTNNRLSPLVKQQLTAAKSKSEGTGGIVHVLYPPNTPVDVLQDLRSTGVSIERDNTLKDGYVILLARSQNDLDLFRG</sequence>
<evidence type="ECO:0000313" key="1">
    <source>
        <dbReference type="EMBL" id="SEL28869.1"/>
    </source>
</evidence>
<protein>
    <recommendedName>
        <fullName evidence="3">Glycine zipper</fullName>
    </recommendedName>
</protein>
<name>A0A1H7NZW7_9PROT</name>
<evidence type="ECO:0008006" key="3">
    <source>
        <dbReference type="Google" id="ProtNLM"/>
    </source>
</evidence>
<dbReference type="Proteomes" id="UP000198620">
    <property type="component" value="Unassembled WGS sequence"/>
</dbReference>
<dbReference type="AlphaFoldDB" id="A0A1H7NZW7"/>
<proteinExistence type="predicted"/>
<dbReference type="EMBL" id="FOBH01000008">
    <property type="protein sequence ID" value="SEL28869.1"/>
    <property type="molecule type" value="Genomic_DNA"/>
</dbReference>
<accession>A0A1H7NZW7</accession>
<dbReference type="STRING" id="1233.SAMN05216387_1081"/>
<gene>
    <name evidence="1" type="ORF">SAMN05216387_1081</name>
</gene>
<reference evidence="1 2" key="1">
    <citation type="submission" date="2016-10" db="EMBL/GenBank/DDBJ databases">
        <authorList>
            <person name="de Groot N.N."/>
        </authorList>
    </citation>
    <scope>NUCLEOTIDE SEQUENCE [LARGE SCALE GENOMIC DNA]</scope>
    <source>
        <strain evidence="1 2">Nv1</strain>
    </source>
</reference>
<evidence type="ECO:0000313" key="2">
    <source>
        <dbReference type="Proteomes" id="UP000198620"/>
    </source>
</evidence>
<organism evidence="1 2">
    <name type="scientific">Nitrosovibrio tenuis</name>
    <dbReference type="NCBI Taxonomy" id="1233"/>
    <lineage>
        <taxon>Bacteria</taxon>
        <taxon>Pseudomonadati</taxon>
        <taxon>Pseudomonadota</taxon>
        <taxon>Betaproteobacteria</taxon>
        <taxon>Nitrosomonadales</taxon>
        <taxon>Nitrosomonadaceae</taxon>
        <taxon>Nitrosovibrio</taxon>
    </lineage>
</organism>
<dbReference type="OrthoDB" id="9256078at2"/>
<dbReference type="RefSeq" id="WP_143053090.1">
    <property type="nucleotide sequence ID" value="NZ_FOBH01000008.1"/>
</dbReference>
<keyword evidence="2" id="KW-1185">Reference proteome</keyword>
<dbReference type="PROSITE" id="PS51257">
    <property type="entry name" value="PROKAR_LIPOPROTEIN"/>
    <property type="match status" value="1"/>
</dbReference>